<proteinExistence type="predicted"/>
<accession>A0A2T3JBP7</accession>
<dbReference type="Proteomes" id="UP000241618">
    <property type="component" value="Unassembled WGS sequence"/>
</dbReference>
<dbReference type="RefSeq" id="WP_107191584.1">
    <property type="nucleotide sequence ID" value="NZ_PYMN01000036.1"/>
</dbReference>
<evidence type="ECO:0000313" key="2">
    <source>
        <dbReference type="EMBL" id="PSU46292.1"/>
    </source>
</evidence>
<comment type="caution">
    <text evidence="2">The sequence shown here is derived from an EMBL/GenBank/DDBJ whole genome shotgun (WGS) entry which is preliminary data.</text>
</comment>
<organism evidence="2 4">
    <name type="scientific">Photobacterium phosphoreum</name>
    <dbReference type="NCBI Taxonomy" id="659"/>
    <lineage>
        <taxon>Bacteria</taxon>
        <taxon>Pseudomonadati</taxon>
        <taxon>Pseudomonadota</taxon>
        <taxon>Gammaproteobacteria</taxon>
        <taxon>Vibrionales</taxon>
        <taxon>Vibrionaceae</taxon>
        <taxon>Photobacterium</taxon>
    </lineage>
</organism>
<dbReference type="CDD" id="cd10446">
    <property type="entry name" value="GIY-YIG_unchar_1"/>
    <property type="match status" value="1"/>
</dbReference>
<evidence type="ECO:0000313" key="1">
    <source>
        <dbReference type="EMBL" id="PSU19936.1"/>
    </source>
</evidence>
<evidence type="ECO:0000313" key="3">
    <source>
        <dbReference type="Proteomes" id="UP000241405"/>
    </source>
</evidence>
<dbReference type="SUPFAM" id="SSF82771">
    <property type="entry name" value="GIY-YIG endonuclease"/>
    <property type="match status" value="1"/>
</dbReference>
<name>A0A2T3JBP7_PHOPO</name>
<sequence length="268" mass="31132">MLTFKEVLSLKTDILDKYKVKYVRHKDNRKQYRELIKDRAELLKYQADQSKNVFEKCDYIASFVGIEQSRAVFIGMFKVDGIKENSCGYEYVLNEVDGFDDFKERLVIDWGKSAITWHQWVDSNPKNIVELLPKGYLGEFPGLLDFTLEYTELKKLGENLSANREWYLQLSSINGIYLILDKVTGNQYIGSAYGKEGIWQRWSEYSKTGHGGNELLKDLCLIDSQYYKNFQFTILQSLPSNLSNKDVIAVENLYKKKLGTKVFGLNKN</sequence>
<evidence type="ECO:0000313" key="4">
    <source>
        <dbReference type="Proteomes" id="UP000241618"/>
    </source>
</evidence>
<dbReference type="InterPro" id="IPR035901">
    <property type="entry name" value="GIY-YIG_endonuc_sf"/>
</dbReference>
<protein>
    <recommendedName>
        <fullName evidence="5">GIY-YIG domain-containing protein</fullName>
    </recommendedName>
</protein>
<gene>
    <name evidence="2" type="ORF">C9J18_20715</name>
    <name evidence="1" type="ORF">CTM96_20515</name>
</gene>
<keyword evidence="3" id="KW-1185">Reference proteome</keyword>
<evidence type="ECO:0008006" key="5">
    <source>
        <dbReference type="Google" id="ProtNLM"/>
    </source>
</evidence>
<dbReference type="Proteomes" id="UP000241405">
    <property type="component" value="Unassembled WGS sequence"/>
</dbReference>
<dbReference type="EMBL" id="PYMO01000036">
    <property type="protein sequence ID" value="PSU19936.1"/>
    <property type="molecule type" value="Genomic_DNA"/>
</dbReference>
<dbReference type="Gene3D" id="3.40.1440.10">
    <property type="entry name" value="GIY-YIG endonuclease"/>
    <property type="match status" value="1"/>
</dbReference>
<dbReference type="EMBL" id="PYMP01000033">
    <property type="protein sequence ID" value="PSU46292.1"/>
    <property type="molecule type" value="Genomic_DNA"/>
</dbReference>
<reference evidence="3 4" key="1">
    <citation type="submission" date="2018-03" db="EMBL/GenBank/DDBJ databases">
        <title>Whole genome sequencing of Histamine producing bacteria.</title>
        <authorList>
            <person name="Butler K."/>
        </authorList>
    </citation>
    <scope>NUCLEOTIDE SEQUENCE [LARGE SCALE GENOMIC DNA]</scope>
    <source>
        <strain evidence="2 4">FS-6.1</strain>
        <strain evidence="1 3">FS-6.2</strain>
    </source>
</reference>
<dbReference type="AlphaFoldDB" id="A0A2T3JBP7"/>